<dbReference type="EMBL" id="QRBI01000105">
    <property type="protein sequence ID" value="RMC14277.1"/>
    <property type="molecule type" value="Genomic_DNA"/>
</dbReference>
<accession>A0A3M0L4V8</accession>
<sequence length="187" mass="21271">MVKQLCPSCFTPMEIPRDADQLAIPGGAHNGAAKEESDTWHPGISQLTTIVIPEMPLSHSQLESHPLLNNQKGLDSVGFCGIQCDFWNCVTHRKCADTSSSYMYGYFIFRPSSTRSRSKKVNENRTWKIPPMKTDRKEKILKGITTTTRRTYGRNSPVDTQRGTGMKFAYFSFRSRPLCKYCQYISM</sequence>
<organism evidence="1 2">
    <name type="scientific">Hirundo rustica rustica</name>
    <dbReference type="NCBI Taxonomy" id="333673"/>
    <lineage>
        <taxon>Eukaryota</taxon>
        <taxon>Metazoa</taxon>
        <taxon>Chordata</taxon>
        <taxon>Craniata</taxon>
        <taxon>Vertebrata</taxon>
        <taxon>Euteleostomi</taxon>
        <taxon>Archelosauria</taxon>
        <taxon>Archosauria</taxon>
        <taxon>Dinosauria</taxon>
        <taxon>Saurischia</taxon>
        <taxon>Theropoda</taxon>
        <taxon>Coelurosauria</taxon>
        <taxon>Aves</taxon>
        <taxon>Neognathae</taxon>
        <taxon>Neoaves</taxon>
        <taxon>Telluraves</taxon>
        <taxon>Australaves</taxon>
        <taxon>Passeriformes</taxon>
        <taxon>Sylvioidea</taxon>
        <taxon>Hirundinidae</taxon>
        <taxon>Hirundo</taxon>
    </lineage>
</organism>
<dbReference type="Proteomes" id="UP000269221">
    <property type="component" value="Unassembled WGS sequence"/>
</dbReference>
<evidence type="ECO:0000313" key="1">
    <source>
        <dbReference type="EMBL" id="RMC14277.1"/>
    </source>
</evidence>
<name>A0A3M0L4V8_HIRRU</name>
<evidence type="ECO:0000313" key="2">
    <source>
        <dbReference type="Proteomes" id="UP000269221"/>
    </source>
</evidence>
<dbReference type="AlphaFoldDB" id="A0A3M0L4V8"/>
<protein>
    <submittedName>
        <fullName evidence="1">Uncharacterized protein</fullName>
    </submittedName>
</protein>
<keyword evidence="2" id="KW-1185">Reference proteome</keyword>
<proteinExistence type="predicted"/>
<gene>
    <name evidence="1" type="ORF">DUI87_09368</name>
</gene>
<comment type="caution">
    <text evidence="1">The sequence shown here is derived from an EMBL/GenBank/DDBJ whole genome shotgun (WGS) entry which is preliminary data.</text>
</comment>
<reference evidence="1 2" key="1">
    <citation type="submission" date="2018-07" db="EMBL/GenBank/DDBJ databases">
        <title>A high quality draft genome assembly of the barn swallow (H. rustica rustica).</title>
        <authorList>
            <person name="Formenti G."/>
            <person name="Chiara M."/>
            <person name="Poveda L."/>
            <person name="Francoijs K.-J."/>
            <person name="Bonisoli-Alquati A."/>
            <person name="Canova L."/>
            <person name="Gianfranceschi L."/>
            <person name="Horner D.S."/>
            <person name="Saino N."/>
        </authorList>
    </citation>
    <scope>NUCLEOTIDE SEQUENCE [LARGE SCALE GENOMIC DNA]</scope>
    <source>
        <strain evidence="1">Chelidonia</strain>
        <tissue evidence="1">Blood</tissue>
    </source>
</reference>